<dbReference type="OrthoDB" id="9928607at2"/>
<proteinExistence type="predicted"/>
<accession>A0A2T0WV80</accession>
<feature type="region of interest" description="Disordered" evidence="1">
    <location>
        <begin position="58"/>
        <end position="78"/>
    </location>
</feature>
<reference evidence="2 3" key="1">
    <citation type="submission" date="2018-03" db="EMBL/GenBank/DDBJ databases">
        <title>Genomic Encyclopedia of Archaeal and Bacterial Type Strains, Phase II (KMG-II): from individual species to whole genera.</title>
        <authorList>
            <person name="Goeker M."/>
        </authorList>
    </citation>
    <scope>NUCLEOTIDE SEQUENCE [LARGE SCALE GENOMIC DNA]</scope>
    <source>
        <strain evidence="2 3">DSM 27929</strain>
    </source>
</reference>
<evidence type="ECO:0000313" key="3">
    <source>
        <dbReference type="Proteomes" id="UP000238157"/>
    </source>
</evidence>
<protein>
    <submittedName>
        <fullName evidence="2">Uncharacterized protein</fullName>
    </submittedName>
</protein>
<dbReference type="AlphaFoldDB" id="A0A2T0WV80"/>
<evidence type="ECO:0000256" key="1">
    <source>
        <dbReference type="SAM" id="MobiDB-lite"/>
    </source>
</evidence>
<evidence type="ECO:0000313" key="2">
    <source>
        <dbReference type="EMBL" id="PRY90587.1"/>
    </source>
</evidence>
<keyword evidence="3" id="KW-1185">Reference proteome</keyword>
<comment type="caution">
    <text evidence="2">The sequence shown here is derived from an EMBL/GenBank/DDBJ whole genome shotgun (WGS) entry which is preliminary data.</text>
</comment>
<dbReference type="Proteomes" id="UP000238157">
    <property type="component" value="Unassembled WGS sequence"/>
</dbReference>
<dbReference type="RefSeq" id="WP_106131827.1">
    <property type="nucleotide sequence ID" value="NZ_PVTR01000001.1"/>
</dbReference>
<gene>
    <name evidence="2" type="ORF">CLW00_101251</name>
</gene>
<sequence>MSAKKPKTTPILDGAYLVVGIVPGLCGTKLGMVDLSKINAAKAEQLLAIGFPYLRKAPAKAEPAKTTRRRTDKKDSNE</sequence>
<organism evidence="2 3">
    <name type="scientific">Mongoliibacter ruber</name>
    <dbReference type="NCBI Taxonomy" id="1750599"/>
    <lineage>
        <taxon>Bacteria</taxon>
        <taxon>Pseudomonadati</taxon>
        <taxon>Bacteroidota</taxon>
        <taxon>Cytophagia</taxon>
        <taxon>Cytophagales</taxon>
        <taxon>Cyclobacteriaceae</taxon>
        <taxon>Mongoliibacter</taxon>
    </lineage>
</organism>
<name>A0A2T0WV80_9BACT</name>
<dbReference type="EMBL" id="PVTR01000001">
    <property type="protein sequence ID" value="PRY90587.1"/>
    <property type="molecule type" value="Genomic_DNA"/>
</dbReference>